<dbReference type="AlphaFoldDB" id="A0A3B4D2I8"/>
<evidence type="ECO:0000313" key="2">
    <source>
        <dbReference type="Proteomes" id="UP001501920"/>
    </source>
</evidence>
<dbReference type="Ensembl" id="ENSPNAT00000039017.2">
    <property type="protein sequence ID" value="ENSPNAP00000018552.2"/>
    <property type="gene ID" value="ENSPNAG00000024970.2"/>
</dbReference>
<evidence type="ECO:0008006" key="3">
    <source>
        <dbReference type="Google" id="ProtNLM"/>
    </source>
</evidence>
<keyword evidence="2" id="KW-1185">Reference proteome</keyword>
<name>A0A3B4D2I8_PYGNA</name>
<dbReference type="GO" id="GO:0008124">
    <property type="term" value="F:4-alpha-hydroxytetrahydrobiopterin dehydratase activity"/>
    <property type="evidence" value="ECO:0007669"/>
    <property type="project" value="InterPro"/>
</dbReference>
<proteinExistence type="predicted"/>
<sequence length="84" mass="9591">YCIKIFLLTETRKQHVPAFPLVLKEGVFFVINSVFKVMLRDVMALQAEKMNHHPECFNVYNKVITSTELPLHGPGAVYKASRSV</sequence>
<accession>A0A3B4D2I8</accession>
<reference evidence="1" key="2">
    <citation type="submission" date="2025-08" db="UniProtKB">
        <authorList>
            <consortium name="Ensembl"/>
        </authorList>
    </citation>
    <scope>IDENTIFICATION</scope>
</reference>
<protein>
    <recommendedName>
        <fullName evidence="3">4a-hydroxytetrahydrobiopterin dehydratase</fullName>
    </recommendedName>
</protein>
<organism evidence="1 2">
    <name type="scientific">Pygocentrus nattereri</name>
    <name type="common">Red-bellied piranha</name>
    <dbReference type="NCBI Taxonomy" id="42514"/>
    <lineage>
        <taxon>Eukaryota</taxon>
        <taxon>Metazoa</taxon>
        <taxon>Chordata</taxon>
        <taxon>Craniata</taxon>
        <taxon>Vertebrata</taxon>
        <taxon>Euteleostomi</taxon>
        <taxon>Actinopterygii</taxon>
        <taxon>Neopterygii</taxon>
        <taxon>Teleostei</taxon>
        <taxon>Ostariophysi</taxon>
        <taxon>Characiformes</taxon>
        <taxon>Characoidei</taxon>
        <taxon>Pygocentrus</taxon>
    </lineage>
</organism>
<evidence type="ECO:0000313" key="1">
    <source>
        <dbReference type="Ensembl" id="ENSPNAP00000018552.2"/>
    </source>
</evidence>
<reference evidence="1 2" key="1">
    <citation type="submission" date="2020-10" db="EMBL/GenBank/DDBJ databases">
        <title>Pygocentrus nattereri (red-bellied piranha) genome, fPygNat1, primary haplotype.</title>
        <authorList>
            <person name="Myers G."/>
            <person name="Meyer A."/>
            <person name="Karagic N."/>
            <person name="Pippel M."/>
            <person name="Winkler S."/>
            <person name="Tracey A."/>
            <person name="Wood J."/>
            <person name="Formenti G."/>
            <person name="Howe K."/>
            <person name="Fedrigo O."/>
            <person name="Jarvis E.D."/>
        </authorList>
    </citation>
    <scope>NUCLEOTIDE SEQUENCE [LARGE SCALE GENOMIC DNA]</scope>
</reference>
<dbReference type="GO" id="GO:0006729">
    <property type="term" value="P:tetrahydrobiopterin biosynthetic process"/>
    <property type="evidence" value="ECO:0007669"/>
    <property type="project" value="InterPro"/>
</dbReference>
<dbReference type="Proteomes" id="UP001501920">
    <property type="component" value="Chromosome 16"/>
</dbReference>
<reference evidence="1" key="3">
    <citation type="submission" date="2025-09" db="UniProtKB">
        <authorList>
            <consortium name="Ensembl"/>
        </authorList>
    </citation>
    <scope>IDENTIFICATION</scope>
</reference>
<dbReference type="SUPFAM" id="SSF55248">
    <property type="entry name" value="PCD-like"/>
    <property type="match status" value="1"/>
</dbReference>
<dbReference type="InterPro" id="IPR036428">
    <property type="entry name" value="PCD_sf"/>
</dbReference>
<dbReference type="Gene3D" id="3.30.1360.20">
    <property type="entry name" value="Transcriptional coactivator/pterin dehydratase"/>
    <property type="match status" value="1"/>
</dbReference>